<keyword evidence="3" id="KW-1185">Reference proteome</keyword>
<sequence>IVSRTNGYCITKSDLFTICSNIKGVFDTLNQFQATISSPQQRQISQRQVHHPHVSTLQQSQPSRPHHHQSHKLPSHSQSHPHHHHHQQQQ</sequence>
<reference evidence="2" key="1">
    <citation type="submission" date="2021-03" db="EMBL/GenBank/DDBJ databases">
        <title>Draft genome sequence of rust myrtle Austropuccinia psidii MF-1, a brazilian biotype.</title>
        <authorList>
            <person name="Quecine M.C."/>
            <person name="Pachon D.M.R."/>
            <person name="Bonatelli M.L."/>
            <person name="Correr F.H."/>
            <person name="Franceschini L.M."/>
            <person name="Leite T.F."/>
            <person name="Margarido G.R.A."/>
            <person name="Almeida C.A."/>
            <person name="Ferrarezi J.A."/>
            <person name="Labate C.A."/>
        </authorList>
    </citation>
    <scope>NUCLEOTIDE SEQUENCE</scope>
    <source>
        <strain evidence="2">MF-1</strain>
    </source>
</reference>
<accession>A0A9Q3KGI7</accession>
<name>A0A9Q3KGI7_9BASI</name>
<evidence type="ECO:0000313" key="2">
    <source>
        <dbReference type="EMBL" id="MBW0580679.1"/>
    </source>
</evidence>
<dbReference type="AlphaFoldDB" id="A0A9Q3KGI7"/>
<evidence type="ECO:0000313" key="3">
    <source>
        <dbReference type="Proteomes" id="UP000765509"/>
    </source>
</evidence>
<feature type="compositionally biased region" description="Basic residues" evidence="1">
    <location>
        <begin position="64"/>
        <end position="90"/>
    </location>
</feature>
<feature type="region of interest" description="Disordered" evidence="1">
    <location>
        <begin position="39"/>
        <end position="90"/>
    </location>
</feature>
<protein>
    <submittedName>
        <fullName evidence="2">Uncharacterized protein</fullName>
    </submittedName>
</protein>
<gene>
    <name evidence="2" type="ORF">O181_120394</name>
</gene>
<organism evidence="2 3">
    <name type="scientific">Austropuccinia psidii MF-1</name>
    <dbReference type="NCBI Taxonomy" id="1389203"/>
    <lineage>
        <taxon>Eukaryota</taxon>
        <taxon>Fungi</taxon>
        <taxon>Dikarya</taxon>
        <taxon>Basidiomycota</taxon>
        <taxon>Pucciniomycotina</taxon>
        <taxon>Pucciniomycetes</taxon>
        <taxon>Pucciniales</taxon>
        <taxon>Sphaerophragmiaceae</taxon>
        <taxon>Austropuccinia</taxon>
    </lineage>
</organism>
<comment type="caution">
    <text evidence="2">The sequence shown here is derived from an EMBL/GenBank/DDBJ whole genome shotgun (WGS) entry which is preliminary data.</text>
</comment>
<dbReference type="EMBL" id="AVOT02108136">
    <property type="protein sequence ID" value="MBW0580679.1"/>
    <property type="molecule type" value="Genomic_DNA"/>
</dbReference>
<proteinExistence type="predicted"/>
<evidence type="ECO:0000256" key="1">
    <source>
        <dbReference type="SAM" id="MobiDB-lite"/>
    </source>
</evidence>
<dbReference type="Proteomes" id="UP000765509">
    <property type="component" value="Unassembled WGS sequence"/>
</dbReference>
<feature type="non-terminal residue" evidence="2">
    <location>
        <position position="1"/>
    </location>
</feature>